<feature type="domain" description="Apple" evidence="1">
    <location>
        <begin position="10"/>
        <end position="65"/>
    </location>
</feature>
<dbReference type="WBParaSite" id="EVEC_0000138201-mRNA-1">
    <property type="protein sequence ID" value="EVEC_0000138201-mRNA-1"/>
    <property type="gene ID" value="EVEC_0000138201"/>
</dbReference>
<dbReference type="InterPro" id="IPR003609">
    <property type="entry name" value="Pan_app"/>
</dbReference>
<dbReference type="AlphaFoldDB" id="A0A0N4UVC1"/>
<dbReference type="Pfam" id="PF00024">
    <property type="entry name" value="PAN_1"/>
    <property type="match status" value="1"/>
</dbReference>
<sequence>MFDRRSGITCEECLQNCINHQDERSIWVCRTLTYDNRWQICDLYAVIGTAYPQYLIDYPGRDYFE</sequence>
<dbReference type="Gene3D" id="3.50.4.10">
    <property type="entry name" value="Hepatocyte Growth Factor"/>
    <property type="match status" value="1"/>
</dbReference>
<organism evidence="4">
    <name type="scientific">Enterobius vermicularis</name>
    <name type="common">Human pinworm</name>
    <dbReference type="NCBI Taxonomy" id="51028"/>
    <lineage>
        <taxon>Eukaryota</taxon>
        <taxon>Metazoa</taxon>
        <taxon>Ecdysozoa</taxon>
        <taxon>Nematoda</taxon>
        <taxon>Chromadorea</taxon>
        <taxon>Rhabditida</taxon>
        <taxon>Spirurina</taxon>
        <taxon>Oxyuridomorpha</taxon>
        <taxon>Oxyuroidea</taxon>
        <taxon>Oxyuridae</taxon>
        <taxon>Enterobius</taxon>
    </lineage>
</organism>
<gene>
    <name evidence="2" type="ORF">EVEC_LOCUS1090</name>
</gene>
<proteinExistence type="predicted"/>
<dbReference type="EMBL" id="UXUI01007167">
    <property type="protein sequence ID" value="VDD85947.1"/>
    <property type="molecule type" value="Genomic_DNA"/>
</dbReference>
<protein>
    <submittedName>
        <fullName evidence="4">Apple domain-containing protein</fullName>
    </submittedName>
</protein>
<dbReference type="OrthoDB" id="5916958at2759"/>
<reference evidence="2 3" key="2">
    <citation type="submission" date="2018-10" db="EMBL/GenBank/DDBJ databases">
        <authorList>
            <consortium name="Pathogen Informatics"/>
        </authorList>
    </citation>
    <scope>NUCLEOTIDE SEQUENCE [LARGE SCALE GENOMIC DNA]</scope>
</reference>
<keyword evidence="3" id="KW-1185">Reference proteome</keyword>
<reference evidence="4" key="1">
    <citation type="submission" date="2017-02" db="UniProtKB">
        <authorList>
            <consortium name="WormBaseParasite"/>
        </authorList>
    </citation>
    <scope>IDENTIFICATION</scope>
</reference>
<evidence type="ECO:0000313" key="2">
    <source>
        <dbReference type="EMBL" id="VDD85947.1"/>
    </source>
</evidence>
<dbReference type="Proteomes" id="UP000274131">
    <property type="component" value="Unassembled WGS sequence"/>
</dbReference>
<dbReference type="SUPFAM" id="SSF57414">
    <property type="entry name" value="Hairpin loop containing domain-like"/>
    <property type="match status" value="1"/>
</dbReference>
<evidence type="ECO:0000313" key="4">
    <source>
        <dbReference type="WBParaSite" id="EVEC_0000138201-mRNA-1"/>
    </source>
</evidence>
<evidence type="ECO:0000259" key="1">
    <source>
        <dbReference type="Pfam" id="PF00024"/>
    </source>
</evidence>
<accession>A0A0N4UVC1</accession>
<name>A0A0N4UVC1_ENTVE</name>
<evidence type="ECO:0000313" key="3">
    <source>
        <dbReference type="Proteomes" id="UP000274131"/>
    </source>
</evidence>